<evidence type="ECO:0000256" key="4">
    <source>
        <dbReference type="PROSITE-ProRule" id="PRU00335"/>
    </source>
</evidence>
<evidence type="ECO:0000256" key="2">
    <source>
        <dbReference type="ARBA" id="ARBA00023125"/>
    </source>
</evidence>
<dbReference type="RefSeq" id="WP_184865982.1">
    <property type="nucleotide sequence ID" value="NZ_BAAAWY010000049.1"/>
</dbReference>
<evidence type="ECO:0000313" key="7">
    <source>
        <dbReference type="Proteomes" id="UP000585638"/>
    </source>
</evidence>
<sequence>MTEGLRARARLAMRTEIAETAFALFVERGFEQTTVDEIAEAAGLSRRSFFRYFPTKEDTVFGLLYDLGEELAAAVAARPASEPPWTALRTACAVLLAPMLHRTDEAMALLRLINETPSLRARHQDKQDRWRKLLTDALQARSVSALKADVLASTALAVFDVVCRHWLAAGPTVEPNKLMDEAFAVLAPTRDSA</sequence>
<dbReference type="InterPro" id="IPR050109">
    <property type="entry name" value="HTH-type_TetR-like_transc_reg"/>
</dbReference>
<protein>
    <submittedName>
        <fullName evidence="6">AcrR family transcriptional regulator</fullName>
    </submittedName>
</protein>
<name>A0A7W9KKD6_9PSEU</name>
<dbReference type="Pfam" id="PF17754">
    <property type="entry name" value="TetR_C_14"/>
    <property type="match status" value="1"/>
</dbReference>
<dbReference type="PROSITE" id="PS50977">
    <property type="entry name" value="HTH_TETR_2"/>
    <property type="match status" value="1"/>
</dbReference>
<evidence type="ECO:0000256" key="1">
    <source>
        <dbReference type="ARBA" id="ARBA00023015"/>
    </source>
</evidence>
<keyword evidence="7" id="KW-1185">Reference proteome</keyword>
<keyword evidence="2 4" id="KW-0238">DNA-binding</keyword>
<dbReference type="PRINTS" id="PR00455">
    <property type="entry name" value="HTHTETR"/>
</dbReference>
<dbReference type="Proteomes" id="UP000585638">
    <property type="component" value="Unassembled WGS sequence"/>
</dbReference>
<dbReference type="InterPro" id="IPR001647">
    <property type="entry name" value="HTH_TetR"/>
</dbReference>
<evidence type="ECO:0000256" key="3">
    <source>
        <dbReference type="ARBA" id="ARBA00023163"/>
    </source>
</evidence>
<accession>A0A7W9KKD6</accession>
<dbReference type="InterPro" id="IPR036271">
    <property type="entry name" value="Tet_transcr_reg_TetR-rel_C_sf"/>
</dbReference>
<dbReference type="AlphaFoldDB" id="A0A7W9KKD6"/>
<dbReference type="InterPro" id="IPR009057">
    <property type="entry name" value="Homeodomain-like_sf"/>
</dbReference>
<evidence type="ECO:0000259" key="5">
    <source>
        <dbReference type="PROSITE" id="PS50977"/>
    </source>
</evidence>
<dbReference type="InterPro" id="IPR023772">
    <property type="entry name" value="DNA-bd_HTH_TetR-type_CS"/>
</dbReference>
<feature type="DNA-binding region" description="H-T-H motif" evidence="4">
    <location>
        <begin position="34"/>
        <end position="53"/>
    </location>
</feature>
<dbReference type="Pfam" id="PF00440">
    <property type="entry name" value="TetR_N"/>
    <property type="match status" value="1"/>
</dbReference>
<dbReference type="PROSITE" id="PS01081">
    <property type="entry name" value="HTH_TETR_1"/>
    <property type="match status" value="1"/>
</dbReference>
<dbReference type="Gene3D" id="1.10.357.10">
    <property type="entry name" value="Tetracycline Repressor, domain 2"/>
    <property type="match status" value="1"/>
</dbReference>
<comment type="caution">
    <text evidence="6">The sequence shown here is derived from an EMBL/GenBank/DDBJ whole genome shotgun (WGS) entry which is preliminary data.</text>
</comment>
<dbReference type="InterPro" id="IPR041347">
    <property type="entry name" value="MftR_C"/>
</dbReference>
<dbReference type="SUPFAM" id="SSF48498">
    <property type="entry name" value="Tetracyclin repressor-like, C-terminal domain"/>
    <property type="match status" value="1"/>
</dbReference>
<feature type="domain" description="HTH tetR-type" evidence="5">
    <location>
        <begin position="11"/>
        <end position="71"/>
    </location>
</feature>
<reference evidence="6 7" key="1">
    <citation type="submission" date="2020-08" db="EMBL/GenBank/DDBJ databases">
        <title>Sequencing the genomes of 1000 actinobacteria strains.</title>
        <authorList>
            <person name="Klenk H.-P."/>
        </authorList>
    </citation>
    <scope>NUCLEOTIDE SEQUENCE [LARGE SCALE GENOMIC DNA]</scope>
    <source>
        <strain evidence="6 7">DSM 43851</strain>
    </source>
</reference>
<organism evidence="6 7">
    <name type="scientific">Kutzneria kofuensis</name>
    <dbReference type="NCBI Taxonomy" id="103725"/>
    <lineage>
        <taxon>Bacteria</taxon>
        <taxon>Bacillati</taxon>
        <taxon>Actinomycetota</taxon>
        <taxon>Actinomycetes</taxon>
        <taxon>Pseudonocardiales</taxon>
        <taxon>Pseudonocardiaceae</taxon>
        <taxon>Kutzneria</taxon>
    </lineage>
</organism>
<dbReference type="GO" id="GO:0003700">
    <property type="term" value="F:DNA-binding transcription factor activity"/>
    <property type="evidence" value="ECO:0007669"/>
    <property type="project" value="TreeGrafter"/>
</dbReference>
<keyword evidence="1" id="KW-0805">Transcription regulation</keyword>
<proteinExistence type="predicted"/>
<dbReference type="GO" id="GO:0000976">
    <property type="term" value="F:transcription cis-regulatory region binding"/>
    <property type="evidence" value="ECO:0007669"/>
    <property type="project" value="TreeGrafter"/>
</dbReference>
<dbReference type="PANTHER" id="PTHR30055:SF238">
    <property type="entry name" value="MYCOFACTOCIN BIOSYNTHESIS TRANSCRIPTIONAL REGULATOR MFTR-RELATED"/>
    <property type="match status" value="1"/>
</dbReference>
<gene>
    <name evidence="6" type="ORF">BJ998_005360</name>
</gene>
<dbReference type="EMBL" id="JACHIR010000001">
    <property type="protein sequence ID" value="MBB5894164.1"/>
    <property type="molecule type" value="Genomic_DNA"/>
</dbReference>
<dbReference type="PANTHER" id="PTHR30055">
    <property type="entry name" value="HTH-TYPE TRANSCRIPTIONAL REGULATOR RUTR"/>
    <property type="match status" value="1"/>
</dbReference>
<evidence type="ECO:0000313" key="6">
    <source>
        <dbReference type="EMBL" id="MBB5894164.1"/>
    </source>
</evidence>
<keyword evidence="3" id="KW-0804">Transcription</keyword>
<dbReference type="SUPFAM" id="SSF46689">
    <property type="entry name" value="Homeodomain-like"/>
    <property type="match status" value="1"/>
</dbReference>